<dbReference type="InterPro" id="IPR024168">
    <property type="entry name" value="Catalase_SrpA-type_pred"/>
</dbReference>
<evidence type="ECO:0000313" key="12">
    <source>
        <dbReference type="Proteomes" id="UP000706525"/>
    </source>
</evidence>
<evidence type="ECO:0000256" key="2">
    <source>
        <dbReference type="ARBA" id="ARBA00005329"/>
    </source>
</evidence>
<dbReference type="Proteomes" id="UP000706525">
    <property type="component" value="Unassembled WGS sequence"/>
</dbReference>
<organism evidence="11 12">
    <name type="scientific">Cupriavidus pampae</name>
    <dbReference type="NCBI Taxonomy" id="659251"/>
    <lineage>
        <taxon>Bacteria</taxon>
        <taxon>Pseudomonadati</taxon>
        <taxon>Pseudomonadota</taxon>
        <taxon>Betaproteobacteria</taxon>
        <taxon>Burkholderiales</taxon>
        <taxon>Burkholderiaceae</taxon>
        <taxon>Cupriavidus</taxon>
    </lineage>
</organism>
<feature type="domain" description="Catalase core" evidence="10">
    <location>
        <begin position="28"/>
        <end position="327"/>
    </location>
</feature>
<dbReference type="EC" id="1.11.1.-" evidence="8"/>
<evidence type="ECO:0000256" key="4">
    <source>
        <dbReference type="ARBA" id="ARBA00022617"/>
    </source>
</evidence>
<dbReference type="GO" id="GO:0004601">
    <property type="term" value="F:peroxidase activity"/>
    <property type="evidence" value="ECO:0007669"/>
    <property type="project" value="UniProtKB-KW"/>
</dbReference>
<dbReference type="SMART" id="SM01060">
    <property type="entry name" value="Catalase"/>
    <property type="match status" value="1"/>
</dbReference>
<dbReference type="InterPro" id="IPR020835">
    <property type="entry name" value="Catalase_sf"/>
</dbReference>
<evidence type="ECO:0000256" key="6">
    <source>
        <dbReference type="ARBA" id="ARBA00023002"/>
    </source>
</evidence>
<gene>
    <name evidence="11" type="primary">srpA_3</name>
    <name evidence="11" type="ORF">LMG32289_05651</name>
</gene>
<evidence type="ECO:0000256" key="7">
    <source>
        <dbReference type="ARBA" id="ARBA00023004"/>
    </source>
</evidence>
<protein>
    <recommendedName>
        <fullName evidence="8">Catalase-related peroxidase</fullName>
        <ecNumber evidence="8">1.11.1.-</ecNumber>
    </recommendedName>
</protein>
<dbReference type="RefSeq" id="WP_223994355.1">
    <property type="nucleotide sequence ID" value="NZ_CAJZAG010000013.1"/>
</dbReference>
<feature type="signal peptide" evidence="9">
    <location>
        <begin position="1"/>
        <end position="24"/>
    </location>
</feature>
<name>A0ABN7ZIL5_9BURK</name>
<accession>A0ABN7ZIL5</accession>
<keyword evidence="6 8" id="KW-0560">Oxidoreductase</keyword>
<dbReference type="InterPro" id="IPR018028">
    <property type="entry name" value="Catalase"/>
</dbReference>
<dbReference type="PANTHER" id="PTHR11465">
    <property type="entry name" value="CATALASE"/>
    <property type="match status" value="1"/>
</dbReference>
<dbReference type="Pfam" id="PF00199">
    <property type="entry name" value="Catalase"/>
    <property type="match status" value="1"/>
</dbReference>
<dbReference type="InterPro" id="IPR011614">
    <property type="entry name" value="Catalase_core"/>
</dbReference>
<dbReference type="PRINTS" id="PR00067">
    <property type="entry name" value="CATALASE"/>
</dbReference>
<dbReference type="CDD" id="cd08153">
    <property type="entry name" value="srpA_like"/>
    <property type="match status" value="1"/>
</dbReference>
<dbReference type="Gene3D" id="1.20.1280.120">
    <property type="match status" value="1"/>
</dbReference>
<comment type="function">
    <text evidence="8">Has an organic peroxide-dependent peroxidase activity.</text>
</comment>
<comment type="cofactor">
    <cofactor evidence="8">
        <name>heme</name>
        <dbReference type="ChEBI" id="CHEBI:30413"/>
    </cofactor>
</comment>
<keyword evidence="3 8" id="KW-0575">Peroxidase</keyword>
<dbReference type="PIRSF" id="PIRSF000296">
    <property type="entry name" value="SrpA"/>
    <property type="match status" value="1"/>
</dbReference>
<comment type="similarity">
    <text evidence="2 8">Belongs to the catalase family.</text>
</comment>
<feature type="chain" id="PRO_5045665558" description="Catalase-related peroxidase" evidence="9">
    <location>
        <begin position="25"/>
        <end position="328"/>
    </location>
</feature>
<keyword evidence="9" id="KW-0732">Signal</keyword>
<dbReference type="Gene3D" id="2.40.180.10">
    <property type="entry name" value="Catalase core domain"/>
    <property type="match status" value="1"/>
</dbReference>
<dbReference type="PANTHER" id="PTHR11465:SF9">
    <property type="entry name" value="CATALASE"/>
    <property type="match status" value="1"/>
</dbReference>
<evidence type="ECO:0000256" key="3">
    <source>
        <dbReference type="ARBA" id="ARBA00022559"/>
    </source>
</evidence>
<comment type="function">
    <text evidence="1">Decomposes hydrogen peroxide into water and oxygen; serves to protect cells from the toxic effects of hydrogen peroxide.</text>
</comment>
<keyword evidence="5 8" id="KW-0479">Metal-binding</keyword>
<comment type="caution">
    <text evidence="11">The sequence shown here is derived from an EMBL/GenBank/DDBJ whole genome shotgun (WGS) entry which is preliminary data.</text>
</comment>
<evidence type="ECO:0000313" key="11">
    <source>
        <dbReference type="EMBL" id="CAG9184566.1"/>
    </source>
</evidence>
<dbReference type="EMBL" id="CAJZAG010000013">
    <property type="protein sequence ID" value="CAG9184566.1"/>
    <property type="molecule type" value="Genomic_DNA"/>
</dbReference>
<keyword evidence="7 8" id="KW-0408">Iron</keyword>
<keyword evidence="4 8" id="KW-0349">Heme</keyword>
<keyword evidence="12" id="KW-1185">Reference proteome</keyword>
<evidence type="ECO:0000256" key="9">
    <source>
        <dbReference type="SAM" id="SignalP"/>
    </source>
</evidence>
<dbReference type="PROSITE" id="PS51402">
    <property type="entry name" value="CATALASE_3"/>
    <property type="match status" value="1"/>
</dbReference>
<evidence type="ECO:0000256" key="5">
    <source>
        <dbReference type="ARBA" id="ARBA00022723"/>
    </source>
</evidence>
<reference evidence="11 12" key="1">
    <citation type="submission" date="2021-08" db="EMBL/GenBank/DDBJ databases">
        <authorList>
            <person name="Peeters C."/>
        </authorList>
    </citation>
    <scope>NUCLEOTIDE SEQUENCE [LARGE SCALE GENOMIC DNA]</scope>
    <source>
        <strain evidence="11 12">LMG 32289</strain>
    </source>
</reference>
<evidence type="ECO:0000256" key="1">
    <source>
        <dbReference type="ARBA" id="ARBA00002974"/>
    </source>
</evidence>
<sequence length="328" mass="35041">MSTPQLNWKTLIMAATLASSAVHATPPSPAEQVDALNGVFGKHAGARASHAKGFCASAQFVPSKQAASFVRAPLFVEPSVPAIVRWSIGGGNPGISDKSRSVRGLAVRLQGKSDTYDLVMISEPVFFAATPESFVSFLQARVPDPATRKPDADKIKAHNERFPDGTRQPALLASHAAPQSYATTPYHANHAFRFTGKSGQSTWARVVMEPVAGTHYLTAEQEASMPDNFLHAELNERLNKGPVEFILFAQPAGPNDTLTDSSQQWAPNGPARVELGRLKVTALADPATCTPTMFVPTVLPAGVEPSADPILQARAAAYAVSLQRRLQQ</sequence>
<dbReference type="SUPFAM" id="SSF56634">
    <property type="entry name" value="Heme-dependent catalase-like"/>
    <property type="match status" value="1"/>
</dbReference>
<evidence type="ECO:0000256" key="8">
    <source>
        <dbReference type="PIRNR" id="PIRNR000296"/>
    </source>
</evidence>
<evidence type="ECO:0000259" key="10">
    <source>
        <dbReference type="SMART" id="SM01060"/>
    </source>
</evidence>
<proteinExistence type="inferred from homology"/>